<evidence type="ECO:0000256" key="5">
    <source>
        <dbReference type="ARBA" id="ARBA00022801"/>
    </source>
</evidence>
<feature type="compositionally biased region" description="Basic and acidic residues" evidence="7">
    <location>
        <begin position="146"/>
        <end position="159"/>
    </location>
</feature>
<keyword evidence="5 9" id="KW-0378">Hydrolase</keyword>
<keyword evidence="4" id="KW-0833">Ubl conjugation pathway</keyword>
<feature type="region of interest" description="Disordered" evidence="7">
    <location>
        <begin position="259"/>
        <end position="406"/>
    </location>
</feature>
<accession>A0AAF0Y3H8</accession>
<dbReference type="InterPro" id="IPR001394">
    <property type="entry name" value="Peptidase_C19_UCH"/>
</dbReference>
<feature type="compositionally biased region" description="Low complexity" evidence="7">
    <location>
        <begin position="520"/>
        <end position="538"/>
    </location>
</feature>
<evidence type="ECO:0000256" key="2">
    <source>
        <dbReference type="ARBA" id="ARBA00012759"/>
    </source>
</evidence>
<feature type="compositionally biased region" description="Pro residues" evidence="7">
    <location>
        <begin position="227"/>
        <end position="236"/>
    </location>
</feature>
<evidence type="ECO:0000256" key="3">
    <source>
        <dbReference type="ARBA" id="ARBA00022670"/>
    </source>
</evidence>
<evidence type="ECO:0000313" key="9">
    <source>
        <dbReference type="EMBL" id="WOO76926.1"/>
    </source>
</evidence>
<dbReference type="EMBL" id="CP086714">
    <property type="protein sequence ID" value="WOO76926.1"/>
    <property type="molecule type" value="Genomic_DNA"/>
</dbReference>
<dbReference type="Gene3D" id="3.90.70.10">
    <property type="entry name" value="Cysteine proteinases"/>
    <property type="match status" value="1"/>
</dbReference>
<dbReference type="InterPro" id="IPR018200">
    <property type="entry name" value="USP_CS"/>
</dbReference>
<dbReference type="InterPro" id="IPR038765">
    <property type="entry name" value="Papain-like_cys_pep_sf"/>
</dbReference>
<keyword evidence="10" id="KW-1185">Reference proteome</keyword>
<comment type="catalytic activity">
    <reaction evidence="1">
        <text>Thiol-dependent hydrolysis of ester, thioester, amide, peptide and isopeptide bonds formed by the C-terminal Gly of ubiquitin (a 76-residue protein attached to proteins as an intracellular targeting signal).</text>
        <dbReference type="EC" id="3.4.19.12"/>
    </reaction>
</comment>
<dbReference type="AlphaFoldDB" id="A0AAF0Y3H8"/>
<feature type="region of interest" description="Disordered" evidence="7">
    <location>
        <begin position="511"/>
        <end position="568"/>
    </location>
</feature>
<feature type="region of interest" description="Disordered" evidence="7">
    <location>
        <begin position="117"/>
        <end position="175"/>
    </location>
</feature>
<feature type="region of interest" description="Disordered" evidence="7">
    <location>
        <begin position="214"/>
        <end position="244"/>
    </location>
</feature>
<evidence type="ECO:0000256" key="1">
    <source>
        <dbReference type="ARBA" id="ARBA00000707"/>
    </source>
</evidence>
<gene>
    <name evidence="9" type="primary">ubp3</name>
    <name evidence="9" type="ORF">LOC62_01G000540</name>
</gene>
<feature type="compositionally biased region" description="Basic and acidic residues" evidence="7">
    <location>
        <begin position="319"/>
        <end position="330"/>
    </location>
</feature>
<proteinExistence type="predicted"/>
<evidence type="ECO:0000259" key="8">
    <source>
        <dbReference type="PROSITE" id="PS50235"/>
    </source>
</evidence>
<evidence type="ECO:0000256" key="4">
    <source>
        <dbReference type="ARBA" id="ARBA00022786"/>
    </source>
</evidence>
<dbReference type="Proteomes" id="UP000827549">
    <property type="component" value="Chromosome 1"/>
</dbReference>
<dbReference type="GO" id="GO:0016579">
    <property type="term" value="P:protein deubiquitination"/>
    <property type="evidence" value="ECO:0007669"/>
    <property type="project" value="InterPro"/>
</dbReference>
<protein>
    <recommendedName>
        <fullName evidence="2">ubiquitinyl hydrolase 1</fullName>
        <ecNumber evidence="2">3.4.19.12</ecNumber>
    </recommendedName>
</protein>
<dbReference type="EC" id="3.4.19.12" evidence="2"/>
<feature type="compositionally biased region" description="Polar residues" evidence="7">
    <location>
        <begin position="260"/>
        <end position="269"/>
    </location>
</feature>
<name>A0AAF0Y3H8_9TREE</name>
<dbReference type="PROSITE" id="PS00973">
    <property type="entry name" value="USP_2"/>
    <property type="match status" value="1"/>
</dbReference>
<dbReference type="SUPFAM" id="SSF54001">
    <property type="entry name" value="Cysteine proteinases"/>
    <property type="match status" value="1"/>
</dbReference>
<sequence length="1002" mass="105852">MAAPEASTGSRPTAASPLPAPAVPQQPPTDGAMPVPTYPSLAYNPVAGPSQHHPGMMPQQQWYPQPVFPPQYPGPHGGGPRQPNGGGFQPGQFHSGFPNYIPPQFFYGGLPVPGPGPGSMQNSMQNGYYPHNNYDNRQYGGYDGSEDPKFAHPGGDEGVFHPNGHGVHHSGFAPPQPYYPPGHPYAYGGGVGYPQFSGAGAQFNRMGGGGGGYRPDGYVVPEQHQAPPAPAPPPPTSSKALNPAAAGFNYVPPIRKVSVPNGSSANGHDTQTPVPPAAATAPETTKPPTVEQPPAAATSSLGLSLEPPAPAAEAAPEPAKPETKLAEDKPIVASEPEVSAPKATPVIAESTPSAPSLTFTGDTVVGYTSPPPTQAAPTPRRPQPSDPIQLRPSRPAHDSAVGNSYAQGLTSSIPATVAREHFAGVSQKRSTRGRPSPKGKAVFILGAAGGRPLPTLSLVFGIISEPAMPPTPTAAAKKAAQAAAPAVTPAVAPRPKPAKPSSWAALLRTKEAKPTGTPDSLSVAPSSTVPSPSKSTASLPSAQDGPGTPKSATGASLPPSAGPAPAQPRPAFNYAAAAAIGTALTPAEDLARLLTEGLRIRPANAVGPVVPRGLINTGNMCYANTILQVLVYCPPFTELFEELGKRLKADLARRTPLLEAMIIFLREFAPGPSNSGASTPKGKGRDTKNAFVPENVYDAMKENKRFDTMRRGFQEDAEEYLGFFLDTLHEEMLGLYSRTQPARSVSKQATVNGDERTIDRPVSPGANDNGGDDWLEVGKKQKTHVVRTAETKESAVSKVFGGTVRSVLHTPGSKDSVSLEPYQPLQLDIQAKEVLTLVDALRHLNEPEVIQDVWSSARGAKVDATKQLFLETFPRVLILHLKRFVYDSQEQDVVKRSKPISYPSELVIPQEIISPSKRTAQHVKYRLFGVVYHHGHSATGGHYTVAVARPDGTGWLHFDDELVQPVPIEDVVVSEEEARNGKGGLIGGRERCAYLLFYQRVR</sequence>
<evidence type="ECO:0000256" key="6">
    <source>
        <dbReference type="ARBA" id="ARBA00022807"/>
    </source>
</evidence>
<feature type="region of interest" description="Disordered" evidence="7">
    <location>
        <begin position="1"/>
        <end position="95"/>
    </location>
</feature>
<evidence type="ECO:0000256" key="7">
    <source>
        <dbReference type="SAM" id="MobiDB-lite"/>
    </source>
</evidence>
<feature type="compositionally biased region" description="Pro residues" evidence="7">
    <location>
        <begin position="369"/>
        <end position="385"/>
    </location>
</feature>
<feature type="region of interest" description="Disordered" evidence="7">
    <location>
        <begin position="744"/>
        <end position="774"/>
    </location>
</feature>
<dbReference type="GO" id="GO:0004843">
    <property type="term" value="F:cysteine-type deubiquitinase activity"/>
    <property type="evidence" value="ECO:0007669"/>
    <property type="project" value="UniProtKB-EC"/>
</dbReference>
<dbReference type="Pfam" id="PF00443">
    <property type="entry name" value="UCH"/>
    <property type="match status" value="1"/>
</dbReference>
<dbReference type="InterPro" id="IPR028889">
    <property type="entry name" value="USP"/>
</dbReference>
<dbReference type="PANTHER" id="PTHR24006">
    <property type="entry name" value="UBIQUITIN CARBOXYL-TERMINAL HYDROLASE"/>
    <property type="match status" value="1"/>
</dbReference>
<evidence type="ECO:0000313" key="10">
    <source>
        <dbReference type="Proteomes" id="UP000827549"/>
    </source>
</evidence>
<dbReference type="GO" id="GO:0006508">
    <property type="term" value="P:proteolysis"/>
    <property type="evidence" value="ECO:0007669"/>
    <property type="project" value="UniProtKB-KW"/>
</dbReference>
<dbReference type="GO" id="GO:0005829">
    <property type="term" value="C:cytosol"/>
    <property type="evidence" value="ECO:0007669"/>
    <property type="project" value="TreeGrafter"/>
</dbReference>
<keyword evidence="6" id="KW-0788">Thiol protease</keyword>
<feature type="compositionally biased region" description="Pro residues" evidence="7">
    <location>
        <begin position="18"/>
        <end position="27"/>
    </location>
</feature>
<feature type="compositionally biased region" description="Polar residues" evidence="7">
    <location>
        <begin position="350"/>
        <end position="361"/>
    </location>
</feature>
<reference evidence="9" key="1">
    <citation type="submission" date="2023-10" db="EMBL/GenBank/DDBJ databases">
        <authorList>
            <person name="Noh H."/>
        </authorList>
    </citation>
    <scope>NUCLEOTIDE SEQUENCE</scope>
    <source>
        <strain evidence="9">DUCC4014</strain>
    </source>
</reference>
<dbReference type="CDD" id="cd02257">
    <property type="entry name" value="Peptidase_C19"/>
    <property type="match status" value="1"/>
</dbReference>
<feature type="domain" description="USP" evidence="8">
    <location>
        <begin position="612"/>
        <end position="1001"/>
    </location>
</feature>
<dbReference type="RefSeq" id="XP_062622958.1">
    <property type="nucleotide sequence ID" value="XM_062766974.1"/>
</dbReference>
<organism evidence="9 10">
    <name type="scientific">Vanrija pseudolonga</name>
    <dbReference type="NCBI Taxonomy" id="143232"/>
    <lineage>
        <taxon>Eukaryota</taxon>
        <taxon>Fungi</taxon>
        <taxon>Dikarya</taxon>
        <taxon>Basidiomycota</taxon>
        <taxon>Agaricomycotina</taxon>
        <taxon>Tremellomycetes</taxon>
        <taxon>Trichosporonales</taxon>
        <taxon>Trichosporonaceae</taxon>
        <taxon>Vanrija</taxon>
    </lineage>
</organism>
<dbReference type="PANTHER" id="PTHR24006:SF687">
    <property type="entry name" value="UBIQUITIN CARBOXYL-TERMINAL HYDROLASE 10"/>
    <property type="match status" value="1"/>
</dbReference>
<feature type="compositionally biased region" description="Low complexity" evidence="7">
    <location>
        <begin position="277"/>
        <end position="289"/>
    </location>
</feature>
<feature type="compositionally biased region" description="Gly residues" evidence="7">
    <location>
        <begin position="75"/>
        <end position="89"/>
    </location>
</feature>
<dbReference type="PROSITE" id="PS50235">
    <property type="entry name" value="USP_3"/>
    <property type="match status" value="1"/>
</dbReference>
<dbReference type="InterPro" id="IPR050164">
    <property type="entry name" value="Peptidase_C19"/>
</dbReference>
<keyword evidence="3" id="KW-0645">Protease</keyword>
<dbReference type="GO" id="GO:0005634">
    <property type="term" value="C:nucleus"/>
    <property type="evidence" value="ECO:0007669"/>
    <property type="project" value="TreeGrafter"/>
</dbReference>
<dbReference type="GeneID" id="87803798"/>